<reference evidence="1 2" key="1">
    <citation type="submission" date="2017-01" db="EMBL/GenBank/DDBJ databases">
        <authorList>
            <person name="Mah S.A."/>
            <person name="Swanson W.J."/>
            <person name="Moy G.W."/>
            <person name="Vacquier V.D."/>
        </authorList>
    </citation>
    <scope>NUCLEOTIDE SEQUENCE [LARGE SCALE GENOMIC DNA]</scope>
    <source>
        <strain evidence="1 2">DSM 7027</strain>
    </source>
</reference>
<keyword evidence="2" id="KW-1185">Reference proteome</keyword>
<evidence type="ECO:0000313" key="2">
    <source>
        <dbReference type="Proteomes" id="UP000186895"/>
    </source>
</evidence>
<evidence type="ECO:0000313" key="1">
    <source>
        <dbReference type="EMBL" id="SIQ73118.1"/>
    </source>
</evidence>
<gene>
    <name evidence="1" type="ORF">SAMN05421647_10851</name>
</gene>
<dbReference type="Proteomes" id="UP000186895">
    <property type="component" value="Unassembled WGS sequence"/>
</dbReference>
<dbReference type="RefSeq" id="WP_076464314.1">
    <property type="nucleotide sequence ID" value="NZ_FTMN01000008.1"/>
</dbReference>
<sequence>MNKWIGAGVLVAAAGAGLAWQQGWFGEAPAGSAQLTDFVPADTVLYLGGQAEAKQVEQLRQMPLMAQSQFQMQQLLREMDNWGREETPQARFATELLRDFLSNATNYGMFMDHFGLDLTKPQAIYMDGLIPVVRFGVKNEETFWQVFERASESSGLQPREVTLDGSTVKLWRLTKEDDKALELAVNVRDGVATLSAFHFLDQEADQLQRLAMTAPEQSLADSGELDKMQKTYGFDNSMLALIHFERLAQGMLDPNSNDLGRDLKALMDAQGETLPTANLDAACRSDLTSLVANVPRLVAGNTRVASGDTLAIDSLSVLELTNKEVLTSLQGLRGHLPGHTAGSDSIFNMGFGINVDNLIPTATSLMQRFQGYQTDCAQLQQAQQQLSSANPAMMGMFTGMVQGTKGAGFSLYDLDIDPNTLQPNNLDFLFSVATDNPNSLLGLLAMSPMGRQIQIPTDGSLTDVDLSFVAPGLSLKAGMQGQHLVAFTGEQASRAAESLKDESLDANGLTRFGADYGRLADLVDRIPSQFAGELETGTASGCVAQAQVANMLRLQGANLNYTLDFAEQGLSTNMAFSIDPQALASVNPVGNYQILDQSYDCQGGEPMGTEEIREDGTGEYRYNDGQCDLYRSQYTWSQNGNLFSMTAQESVSRDSCDQEWNNDELISSQCVLVPMDEGFRCMYSDDESESLFHYVPRS</sequence>
<organism evidence="1 2">
    <name type="scientific">Marinobacterium stanieri</name>
    <dbReference type="NCBI Taxonomy" id="49186"/>
    <lineage>
        <taxon>Bacteria</taxon>
        <taxon>Pseudomonadati</taxon>
        <taxon>Pseudomonadota</taxon>
        <taxon>Gammaproteobacteria</taxon>
        <taxon>Oceanospirillales</taxon>
        <taxon>Oceanospirillaceae</taxon>
        <taxon>Marinobacterium</taxon>
    </lineage>
</organism>
<dbReference type="eggNOG" id="ENOG502Z9I7">
    <property type="taxonomic scope" value="Bacteria"/>
</dbReference>
<name>A0A1N6V5N6_9GAMM</name>
<dbReference type="EMBL" id="FTMN01000008">
    <property type="protein sequence ID" value="SIQ73118.1"/>
    <property type="molecule type" value="Genomic_DNA"/>
</dbReference>
<protein>
    <submittedName>
        <fullName evidence="1">Uncharacterized protein</fullName>
    </submittedName>
</protein>
<proteinExistence type="predicted"/>
<dbReference type="AlphaFoldDB" id="A0A1N6V5N6"/>
<accession>A0A1N6V5N6</accession>